<keyword evidence="3" id="KW-1185">Reference proteome</keyword>
<name>T1J735_STRMM</name>
<proteinExistence type="predicted"/>
<dbReference type="Proteomes" id="UP000014500">
    <property type="component" value="Unassembled WGS sequence"/>
</dbReference>
<reference evidence="2" key="2">
    <citation type="submission" date="2015-02" db="UniProtKB">
        <authorList>
            <consortium name="EnsemblMetazoa"/>
        </authorList>
    </citation>
    <scope>IDENTIFICATION</scope>
</reference>
<dbReference type="HOGENOM" id="CLU_2433263_0_0_1"/>
<protein>
    <submittedName>
        <fullName evidence="2">Uncharacterized protein</fullName>
    </submittedName>
</protein>
<organism evidence="2 3">
    <name type="scientific">Strigamia maritima</name>
    <name type="common">European centipede</name>
    <name type="synonym">Geophilus maritimus</name>
    <dbReference type="NCBI Taxonomy" id="126957"/>
    <lineage>
        <taxon>Eukaryota</taxon>
        <taxon>Metazoa</taxon>
        <taxon>Ecdysozoa</taxon>
        <taxon>Arthropoda</taxon>
        <taxon>Myriapoda</taxon>
        <taxon>Chilopoda</taxon>
        <taxon>Pleurostigmophora</taxon>
        <taxon>Geophilomorpha</taxon>
        <taxon>Linotaeniidae</taxon>
        <taxon>Strigamia</taxon>
    </lineage>
</organism>
<accession>T1J735</accession>
<dbReference type="EMBL" id="JH431910">
    <property type="status" value="NOT_ANNOTATED_CDS"/>
    <property type="molecule type" value="Genomic_DNA"/>
</dbReference>
<evidence type="ECO:0000256" key="1">
    <source>
        <dbReference type="SAM" id="MobiDB-lite"/>
    </source>
</evidence>
<dbReference type="EnsemblMetazoa" id="SMAR009468-RA">
    <property type="protein sequence ID" value="SMAR009468-PA"/>
    <property type="gene ID" value="SMAR009468"/>
</dbReference>
<reference evidence="3" key="1">
    <citation type="submission" date="2011-05" db="EMBL/GenBank/DDBJ databases">
        <authorList>
            <person name="Richards S.R."/>
            <person name="Qu J."/>
            <person name="Jiang H."/>
            <person name="Jhangiani S.N."/>
            <person name="Agravi P."/>
            <person name="Goodspeed R."/>
            <person name="Gross S."/>
            <person name="Mandapat C."/>
            <person name="Jackson L."/>
            <person name="Mathew T."/>
            <person name="Pu L."/>
            <person name="Thornton R."/>
            <person name="Saada N."/>
            <person name="Wilczek-Boney K.B."/>
            <person name="Lee S."/>
            <person name="Kovar C."/>
            <person name="Wu Y."/>
            <person name="Scherer S.E."/>
            <person name="Worley K.C."/>
            <person name="Muzny D.M."/>
            <person name="Gibbs R."/>
        </authorList>
    </citation>
    <scope>NUCLEOTIDE SEQUENCE</scope>
    <source>
        <strain evidence="3">Brora</strain>
    </source>
</reference>
<sequence>MDGFHFINTSHTGAGSSSFQINAESGGTEGHDYRYADLQAQWMDVVMENEKLAAELEHVKYDEVKSLSSELQAEEERVRELEEQLRANKP</sequence>
<dbReference type="AlphaFoldDB" id="T1J735"/>
<evidence type="ECO:0000313" key="2">
    <source>
        <dbReference type="EnsemblMetazoa" id="SMAR009468-PA"/>
    </source>
</evidence>
<evidence type="ECO:0000313" key="3">
    <source>
        <dbReference type="Proteomes" id="UP000014500"/>
    </source>
</evidence>
<feature type="region of interest" description="Disordered" evidence="1">
    <location>
        <begin position="1"/>
        <end position="30"/>
    </location>
</feature>
<feature type="compositionally biased region" description="Polar residues" evidence="1">
    <location>
        <begin position="7"/>
        <end position="25"/>
    </location>
</feature>